<dbReference type="EMBL" id="QFQP01000009">
    <property type="protein sequence ID" value="PZR13615.1"/>
    <property type="molecule type" value="Genomic_DNA"/>
</dbReference>
<evidence type="ECO:0000313" key="2">
    <source>
        <dbReference type="Proteomes" id="UP000249061"/>
    </source>
</evidence>
<dbReference type="AlphaFoldDB" id="A0A2W5TQF5"/>
<evidence type="ECO:0000313" key="1">
    <source>
        <dbReference type="EMBL" id="PZR13615.1"/>
    </source>
</evidence>
<comment type="caution">
    <text evidence="1">The sequence shown here is derived from an EMBL/GenBank/DDBJ whole genome shotgun (WGS) entry which is preliminary data.</text>
</comment>
<accession>A0A2W5TQF5</accession>
<gene>
    <name evidence="1" type="ORF">DI536_12775</name>
</gene>
<reference evidence="1 2" key="1">
    <citation type="submission" date="2017-08" db="EMBL/GenBank/DDBJ databases">
        <title>Infants hospitalized years apart are colonized by the same room-sourced microbial strains.</title>
        <authorList>
            <person name="Brooks B."/>
            <person name="Olm M.R."/>
            <person name="Firek B.A."/>
            <person name="Baker R."/>
            <person name="Thomas B.C."/>
            <person name="Morowitz M.J."/>
            <person name="Banfield J.F."/>
        </authorList>
    </citation>
    <scope>NUCLEOTIDE SEQUENCE [LARGE SCALE GENOMIC DNA]</scope>
    <source>
        <strain evidence="1">S2_003_000_R2_14</strain>
    </source>
</reference>
<organism evidence="1 2">
    <name type="scientific">Archangium gephyra</name>
    <dbReference type="NCBI Taxonomy" id="48"/>
    <lineage>
        <taxon>Bacteria</taxon>
        <taxon>Pseudomonadati</taxon>
        <taxon>Myxococcota</taxon>
        <taxon>Myxococcia</taxon>
        <taxon>Myxococcales</taxon>
        <taxon>Cystobacterineae</taxon>
        <taxon>Archangiaceae</taxon>
        <taxon>Archangium</taxon>
    </lineage>
</organism>
<dbReference type="Proteomes" id="UP000249061">
    <property type="component" value="Unassembled WGS sequence"/>
</dbReference>
<proteinExistence type="predicted"/>
<protein>
    <submittedName>
        <fullName evidence="1">Uncharacterized protein</fullName>
    </submittedName>
</protein>
<sequence>MTSVFGACAPADQTALLISPDVAGFDGETQRAVFRIQALDADGKPGTGPVVLTAAVGRFLDAPTLVDGFATATYTCPPSEDAACNGPVRVGAEWNGNFASSVVTVNTTPVSNNVRWEVRGTGTTSTLLAVATSPEGFAWAVGENGTVVRMAADVWETVPTPVNTTLRAITFDAAGQPVIVGYQGTLLMVRDGALVQIENTIVEDFTAVAVDATGSVHVGTRGGSLLRLVGGVLVEQRVAPGSIESMVANGSELWAVGDAFAAHWVPDAWVLMNSPLDAQLSSATAIDGTVLLSGFVEGTEKRYGVVVSGPLPRWTSSALPEPATSAVRSGGERFALSSAGHLFRQEGNSNWTRIDVPATPRAMTSRGVGDLVVLAGAGVSLVRSR</sequence>
<name>A0A2W5TQF5_9BACT</name>